<feature type="non-terminal residue" evidence="7">
    <location>
        <position position="117"/>
    </location>
</feature>
<sequence>HIQLEVRYPPEVELRIASISDDNDGIVREGDDLTLECLAIGNPSLMTFKWSRDGAPLNNEADIAAAASGDGTPRLIFRRIGREFHGTVIACEVANSVGTTRARLEIKVAFKPRFVKV</sequence>
<dbReference type="PROSITE" id="PS50835">
    <property type="entry name" value="IG_LIKE"/>
    <property type="match status" value="1"/>
</dbReference>
<evidence type="ECO:0000313" key="7">
    <source>
        <dbReference type="EMBL" id="OTF79288.1"/>
    </source>
</evidence>
<dbReference type="InterPro" id="IPR013783">
    <property type="entry name" value="Ig-like_fold"/>
</dbReference>
<dbReference type="GO" id="GO:0005911">
    <property type="term" value="C:cell-cell junction"/>
    <property type="evidence" value="ECO:0007669"/>
    <property type="project" value="TreeGrafter"/>
</dbReference>
<comment type="subcellular location">
    <subcellularLocation>
        <location evidence="1">Membrane</location>
        <topology evidence="1">Single-pass type I membrane protein</topology>
    </subcellularLocation>
</comment>
<dbReference type="EMBL" id="MUJZ01023829">
    <property type="protein sequence ID" value="OTF79288.1"/>
    <property type="molecule type" value="Genomic_DNA"/>
</dbReference>
<evidence type="ECO:0000256" key="5">
    <source>
        <dbReference type="ARBA" id="ARBA00023319"/>
    </source>
</evidence>
<dbReference type="SUPFAM" id="SSF48726">
    <property type="entry name" value="Immunoglobulin"/>
    <property type="match status" value="1"/>
</dbReference>
<keyword evidence="4" id="KW-0325">Glycoprotein</keyword>
<feature type="non-terminal residue" evidence="7">
    <location>
        <position position="1"/>
    </location>
</feature>
<name>A0A1Y3BHF5_EURMA</name>
<evidence type="ECO:0000256" key="1">
    <source>
        <dbReference type="ARBA" id="ARBA00004479"/>
    </source>
</evidence>
<keyword evidence="3" id="KW-1015">Disulfide bond</keyword>
<dbReference type="InterPro" id="IPR013098">
    <property type="entry name" value="Ig_I-set"/>
</dbReference>
<evidence type="ECO:0000256" key="2">
    <source>
        <dbReference type="ARBA" id="ARBA00023136"/>
    </source>
</evidence>
<dbReference type="AlphaFoldDB" id="A0A1Y3BHF5"/>
<dbReference type="OrthoDB" id="6413693at2759"/>
<dbReference type="InterPro" id="IPR036179">
    <property type="entry name" value="Ig-like_dom_sf"/>
</dbReference>
<keyword evidence="2" id="KW-0472">Membrane</keyword>
<dbReference type="GO" id="GO:0050839">
    <property type="term" value="F:cell adhesion molecule binding"/>
    <property type="evidence" value="ECO:0007669"/>
    <property type="project" value="TreeGrafter"/>
</dbReference>
<dbReference type="GO" id="GO:0005886">
    <property type="term" value="C:plasma membrane"/>
    <property type="evidence" value="ECO:0007669"/>
    <property type="project" value="TreeGrafter"/>
</dbReference>
<dbReference type="InterPro" id="IPR051275">
    <property type="entry name" value="Cell_adhesion_signaling"/>
</dbReference>
<keyword evidence="5" id="KW-0393">Immunoglobulin domain</keyword>
<dbReference type="Gene3D" id="2.60.40.10">
    <property type="entry name" value="Immunoglobulins"/>
    <property type="match status" value="1"/>
</dbReference>
<evidence type="ECO:0000256" key="3">
    <source>
        <dbReference type="ARBA" id="ARBA00023157"/>
    </source>
</evidence>
<evidence type="ECO:0000313" key="8">
    <source>
        <dbReference type="Proteomes" id="UP000194236"/>
    </source>
</evidence>
<dbReference type="GO" id="GO:0098609">
    <property type="term" value="P:cell-cell adhesion"/>
    <property type="evidence" value="ECO:0007669"/>
    <property type="project" value="TreeGrafter"/>
</dbReference>
<organism evidence="7 8">
    <name type="scientific">Euroglyphus maynei</name>
    <name type="common">Mayne's house dust mite</name>
    <dbReference type="NCBI Taxonomy" id="6958"/>
    <lineage>
        <taxon>Eukaryota</taxon>
        <taxon>Metazoa</taxon>
        <taxon>Ecdysozoa</taxon>
        <taxon>Arthropoda</taxon>
        <taxon>Chelicerata</taxon>
        <taxon>Arachnida</taxon>
        <taxon>Acari</taxon>
        <taxon>Acariformes</taxon>
        <taxon>Sarcoptiformes</taxon>
        <taxon>Astigmata</taxon>
        <taxon>Psoroptidia</taxon>
        <taxon>Analgoidea</taxon>
        <taxon>Pyroglyphidae</taxon>
        <taxon>Pyroglyphinae</taxon>
        <taxon>Euroglyphus</taxon>
    </lineage>
</organism>
<keyword evidence="8" id="KW-1185">Reference proteome</keyword>
<dbReference type="Pfam" id="PF07679">
    <property type="entry name" value="I-set"/>
    <property type="match status" value="1"/>
</dbReference>
<dbReference type="PANTHER" id="PTHR11640">
    <property type="entry name" value="NEPHRIN"/>
    <property type="match status" value="1"/>
</dbReference>
<dbReference type="Proteomes" id="UP000194236">
    <property type="component" value="Unassembled WGS sequence"/>
</dbReference>
<protein>
    <submittedName>
        <fullName evidence="7">Irregular chiasm C-roughest protein-like protein</fullName>
    </submittedName>
</protein>
<dbReference type="PANTHER" id="PTHR11640:SF31">
    <property type="entry name" value="IRREGULAR CHIASM C-ROUGHEST PROTEIN-RELATED"/>
    <property type="match status" value="1"/>
</dbReference>
<evidence type="ECO:0000256" key="4">
    <source>
        <dbReference type="ARBA" id="ARBA00023180"/>
    </source>
</evidence>
<reference evidence="7 8" key="1">
    <citation type="submission" date="2017-03" db="EMBL/GenBank/DDBJ databases">
        <title>Genome Survey of Euroglyphus maynei.</title>
        <authorList>
            <person name="Arlian L.G."/>
            <person name="Morgan M.S."/>
            <person name="Rider S.D."/>
        </authorList>
    </citation>
    <scope>NUCLEOTIDE SEQUENCE [LARGE SCALE GENOMIC DNA]</scope>
    <source>
        <strain evidence="7">Arlian Lab</strain>
        <tissue evidence="7">Whole body</tissue>
    </source>
</reference>
<comment type="caution">
    <text evidence="7">The sequence shown here is derived from an EMBL/GenBank/DDBJ whole genome shotgun (WGS) entry which is preliminary data.</text>
</comment>
<evidence type="ECO:0000259" key="6">
    <source>
        <dbReference type="PROSITE" id="PS50835"/>
    </source>
</evidence>
<accession>A0A1Y3BHF5</accession>
<dbReference type="InterPro" id="IPR007110">
    <property type="entry name" value="Ig-like_dom"/>
</dbReference>
<feature type="domain" description="Ig-like" evidence="6">
    <location>
        <begin position="10"/>
        <end position="109"/>
    </location>
</feature>
<gene>
    <name evidence="7" type="ORF">BLA29_014578</name>
</gene>
<proteinExistence type="predicted"/>